<dbReference type="Gene3D" id="3.30.70.330">
    <property type="match status" value="1"/>
</dbReference>
<feature type="compositionally biased region" description="Basic and acidic residues" evidence="5">
    <location>
        <begin position="455"/>
        <end position="474"/>
    </location>
</feature>
<proteinExistence type="predicted"/>
<dbReference type="GO" id="GO:1990904">
    <property type="term" value="C:ribonucleoprotein complex"/>
    <property type="evidence" value="ECO:0007669"/>
    <property type="project" value="InterPro"/>
</dbReference>
<keyword evidence="3" id="KW-0539">Nucleus</keyword>
<dbReference type="PROSITE" id="PS50102">
    <property type="entry name" value="RRM"/>
    <property type="match status" value="1"/>
</dbReference>
<evidence type="ECO:0000256" key="1">
    <source>
        <dbReference type="ARBA" id="ARBA00004123"/>
    </source>
</evidence>
<protein>
    <recommendedName>
        <fullName evidence="10">La-related protein 6</fullName>
    </recommendedName>
</protein>
<dbReference type="InterPro" id="IPR036388">
    <property type="entry name" value="WH-like_DNA-bd_sf"/>
</dbReference>
<evidence type="ECO:0000256" key="2">
    <source>
        <dbReference type="ARBA" id="ARBA00022884"/>
    </source>
</evidence>
<evidence type="ECO:0000259" key="6">
    <source>
        <dbReference type="PROSITE" id="PS50102"/>
    </source>
</evidence>
<evidence type="ECO:0000256" key="5">
    <source>
        <dbReference type="SAM" id="MobiDB-lite"/>
    </source>
</evidence>
<dbReference type="CTD" id="55323"/>
<feature type="region of interest" description="Disordered" evidence="5">
    <location>
        <begin position="490"/>
        <end position="509"/>
    </location>
</feature>
<dbReference type="FunFam" id="1.10.10.10:FF:000158">
    <property type="entry name" value="La ribonucleoprotein domain family member 7"/>
    <property type="match status" value="1"/>
</dbReference>
<feature type="region of interest" description="Disordered" evidence="5">
    <location>
        <begin position="1"/>
        <end position="125"/>
    </location>
</feature>
<dbReference type="EnsemblMetazoa" id="XM_003726823">
    <property type="protein sequence ID" value="XP_003726871"/>
    <property type="gene ID" value="LOC576820"/>
</dbReference>
<accession>A0A7M7GIX1</accession>
<dbReference type="AlphaFoldDB" id="A0A7M7GIX1"/>
<reference evidence="9" key="1">
    <citation type="submission" date="2015-02" db="EMBL/GenBank/DDBJ databases">
        <title>Genome sequencing for Strongylocentrotus purpuratus.</title>
        <authorList>
            <person name="Murali S."/>
            <person name="Liu Y."/>
            <person name="Vee V."/>
            <person name="English A."/>
            <person name="Wang M."/>
            <person name="Skinner E."/>
            <person name="Han Y."/>
            <person name="Muzny D.M."/>
            <person name="Worley K.C."/>
            <person name="Gibbs R.A."/>
        </authorList>
    </citation>
    <scope>NUCLEOTIDE SEQUENCE</scope>
</reference>
<feature type="domain" description="HTH La-type RNA-binding" evidence="7">
    <location>
        <begin position="123"/>
        <end position="214"/>
    </location>
</feature>
<feature type="region of interest" description="Disordered" evidence="5">
    <location>
        <begin position="314"/>
        <end position="484"/>
    </location>
</feature>
<dbReference type="GO" id="GO:0005634">
    <property type="term" value="C:nucleus"/>
    <property type="evidence" value="ECO:0000318"/>
    <property type="project" value="GO_Central"/>
</dbReference>
<feature type="region of interest" description="Disordered" evidence="5">
    <location>
        <begin position="514"/>
        <end position="545"/>
    </location>
</feature>
<comment type="subcellular location">
    <subcellularLocation>
        <location evidence="1">Nucleus</location>
    </subcellularLocation>
</comment>
<dbReference type="KEGG" id="spu:576820"/>
<dbReference type="InterPro" id="IPR045180">
    <property type="entry name" value="La_dom_prot"/>
</dbReference>
<dbReference type="InterPro" id="IPR000504">
    <property type="entry name" value="RRM_dom"/>
</dbReference>
<keyword evidence="2 4" id="KW-0694">RNA-binding</keyword>
<dbReference type="InterPro" id="IPR002344">
    <property type="entry name" value="Lupus_La"/>
</dbReference>
<dbReference type="PANTHER" id="PTHR22792:SF140">
    <property type="entry name" value="ACHILLES, ISOFORM A"/>
    <property type="match status" value="1"/>
</dbReference>
<dbReference type="Proteomes" id="UP000007110">
    <property type="component" value="Unassembled WGS sequence"/>
</dbReference>
<feature type="compositionally biased region" description="Basic residues" evidence="5">
    <location>
        <begin position="349"/>
        <end position="361"/>
    </location>
</feature>
<evidence type="ECO:0000259" key="7">
    <source>
        <dbReference type="PROSITE" id="PS50961"/>
    </source>
</evidence>
<dbReference type="InParanoid" id="A0A7M7GIX1"/>
<reference evidence="8" key="2">
    <citation type="submission" date="2021-01" db="UniProtKB">
        <authorList>
            <consortium name="EnsemblMetazoa"/>
        </authorList>
    </citation>
    <scope>IDENTIFICATION</scope>
</reference>
<dbReference type="GO" id="GO:0003729">
    <property type="term" value="F:mRNA binding"/>
    <property type="evidence" value="ECO:0000318"/>
    <property type="project" value="GO_Central"/>
</dbReference>
<evidence type="ECO:0000256" key="4">
    <source>
        <dbReference type="PROSITE-ProRule" id="PRU00332"/>
    </source>
</evidence>
<feature type="compositionally biased region" description="Basic and acidic residues" evidence="5">
    <location>
        <begin position="1"/>
        <end position="11"/>
    </location>
</feature>
<dbReference type="Pfam" id="PF05383">
    <property type="entry name" value="La"/>
    <property type="match status" value="1"/>
</dbReference>
<dbReference type="OrthoDB" id="435402at2759"/>
<dbReference type="FunCoup" id="A0A7M7GIX1">
    <property type="interactions" value="319"/>
</dbReference>
<dbReference type="PROSITE" id="PS50961">
    <property type="entry name" value="HTH_LA"/>
    <property type="match status" value="1"/>
</dbReference>
<dbReference type="OMA" id="VKRNKMG"/>
<dbReference type="SMART" id="SM00715">
    <property type="entry name" value="LA"/>
    <property type="match status" value="1"/>
</dbReference>
<dbReference type="InterPro" id="IPR036390">
    <property type="entry name" value="WH_DNA-bd_sf"/>
</dbReference>
<dbReference type="Gene3D" id="1.10.10.10">
    <property type="entry name" value="Winged helix-like DNA-binding domain superfamily/Winged helix DNA-binding domain"/>
    <property type="match status" value="1"/>
</dbReference>
<feature type="compositionally biased region" description="Polar residues" evidence="5">
    <location>
        <begin position="375"/>
        <end position="384"/>
    </location>
</feature>
<dbReference type="GO" id="GO:0006396">
    <property type="term" value="P:RNA processing"/>
    <property type="evidence" value="ECO:0007669"/>
    <property type="project" value="InterPro"/>
</dbReference>
<feature type="compositionally biased region" description="Polar residues" evidence="5">
    <location>
        <begin position="39"/>
        <end position="48"/>
    </location>
</feature>
<keyword evidence="9" id="KW-1185">Reference proteome</keyword>
<dbReference type="SUPFAM" id="SSF46785">
    <property type="entry name" value="Winged helix' DNA-binding domain"/>
    <property type="match status" value="1"/>
</dbReference>
<evidence type="ECO:0000313" key="8">
    <source>
        <dbReference type="EnsemblMetazoa" id="XP_003726871"/>
    </source>
</evidence>
<dbReference type="GeneID" id="576820"/>
<sequence>MSQVKLIEKMENGTSGHTDPAGGTVQSHAVKSDERSRSGAGQSPNGSDRANLPPIPPPPVVHISRPSEADGSGLEESGDDSSDARSSDEHDEGLQLADEIDGAKSDQGDDNQNEESSPLKDWKPPDADLVEKIVKQVEFYFSDTNIVKDAFLLKHVRRNKQGFVSIKLIASFKKVRGLSKDWKSVRYSLQQSEQLIVNNEGTKVKRKAPLPEYDETSNSRTVVAVNLPMENPSVEKISHLFQTCGEISLIRIIRPGNPIPQDVRKQMETHAAYSQKKACALIEFEKTESAHKAAKSMNDEDNWRFGLHVSLLINRPKQKEKKERKSHREGLSPQQADDAASVDGDGDAKKKKRRRKKKRNSNRLDELSCDGSGVTGTPSSSDVDNPSEHKSVSKPISIQQHRSPNHLSPSTTPKSSPCPSPHGSPRSQRKHGKSPLVVPGVRNSPKGSPKCSPEMSRKNYEYDRRGSGGGDHSDSSNSSPWIRRRMLLASQDKSPLAAGTSPCGSPMLGRRQMAGAAGIVRSPQGPGGVSAFYGGKGRGKPINEP</sequence>
<dbReference type="RefSeq" id="XP_003726871.1">
    <property type="nucleotide sequence ID" value="XM_003726823.3"/>
</dbReference>
<evidence type="ECO:0008006" key="10">
    <source>
        <dbReference type="Google" id="ProtNLM"/>
    </source>
</evidence>
<dbReference type="InterPro" id="IPR035979">
    <property type="entry name" value="RBD_domain_sf"/>
</dbReference>
<feature type="domain" description="RRM" evidence="6">
    <location>
        <begin position="220"/>
        <end position="316"/>
    </location>
</feature>
<dbReference type="SUPFAM" id="SSF54928">
    <property type="entry name" value="RNA-binding domain, RBD"/>
    <property type="match status" value="1"/>
</dbReference>
<dbReference type="InterPro" id="IPR012677">
    <property type="entry name" value="Nucleotide-bd_a/b_plait_sf"/>
</dbReference>
<name>A0A7M7GIX1_STRPU</name>
<feature type="compositionally biased region" description="Polar residues" evidence="5">
    <location>
        <begin position="394"/>
        <end position="407"/>
    </location>
</feature>
<organism evidence="8 9">
    <name type="scientific">Strongylocentrotus purpuratus</name>
    <name type="common">Purple sea urchin</name>
    <dbReference type="NCBI Taxonomy" id="7668"/>
    <lineage>
        <taxon>Eukaryota</taxon>
        <taxon>Metazoa</taxon>
        <taxon>Echinodermata</taxon>
        <taxon>Eleutherozoa</taxon>
        <taxon>Echinozoa</taxon>
        <taxon>Echinoidea</taxon>
        <taxon>Euechinoidea</taxon>
        <taxon>Echinacea</taxon>
        <taxon>Camarodonta</taxon>
        <taxon>Echinidea</taxon>
        <taxon>Strongylocentrotidae</taxon>
        <taxon>Strongylocentrotus</taxon>
    </lineage>
</organism>
<evidence type="ECO:0000313" key="9">
    <source>
        <dbReference type="Proteomes" id="UP000007110"/>
    </source>
</evidence>
<dbReference type="PRINTS" id="PR00302">
    <property type="entry name" value="LUPUSLA"/>
</dbReference>
<dbReference type="CDD" id="cd08033">
    <property type="entry name" value="LARP_6"/>
    <property type="match status" value="1"/>
</dbReference>
<evidence type="ECO:0000256" key="3">
    <source>
        <dbReference type="ARBA" id="ARBA00023242"/>
    </source>
</evidence>
<feature type="compositionally biased region" description="Basic and acidic residues" evidence="5">
    <location>
        <begin position="320"/>
        <end position="330"/>
    </location>
</feature>
<dbReference type="InterPro" id="IPR006630">
    <property type="entry name" value="La_HTH"/>
</dbReference>
<dbReference type="PANTHER" id="PTHR22792">
    <property type="entry name" value="LUPUS LA PROTEIN-RELATED"/>
    <property type="match status" value="1"/>
</dbReference>